<dbReference type="VEuPathDB" id="FungiDB:PYU1_G001889"/>
<dbReference type="AlphaFoldDB" id="K3WAA0"/>
<dbReference type="OMA" id="GFTLWWA"/>
<evidence type="ECO:0000259" key="2">
    <source>
        <dbReference type="Pfam" id="PF10223"/>
    </source>
</evidence>
<evidence type="ECO:0000256" key="1">
    <source>
        <dbReference type="ARBA" id="ARBA00044953"/>
    </source>
</evidence>
<name>K3WAA0_GLOUD</name>
<dbReference type="Pfam" id="PF10223">
    <property type="entry name" value="Menorin_N"/>
    <property type="match status" value="1"/>
</dbReference>
<feature type="domain" description="Menorin-like" evidence="2">
    <location>
        <begin position="12"/>
        <end position="260"/>
    </location>
</feature>
<reference evidence="3" key="3">
    <citation type="submission" date="2015-02" db="UniProtKB">
        <authorList>
            <consortium name="EnsemblProtists"/>
        </authorList>
    </citation>
    <scope>IDENTIFICATION</scope>
    <source>
        <strain evidence="3">DAOM BR144</strain>
    </source>
</reference>
<organism evidence="3 4">
    <name type="scientific">Globisporangium ultimum (strain ATCC 200006 / CBS 805.95 / DAOM BR144)</name>
    <name type="common">Pythium ultimum</name>
    <dbReference type="NCBI Taxonomy" id="431595"/>
    <lineage>
        <taxon>Eukaryota</taxon>
        <taxon>Sar</taxon>
        <taxon>Stramenopiles</taxon>
        <taxon>Oomycota</taxon>
        <taxon>Peronosporomycetes</taxon>
        <taxon>Pythiales</taxon>
        <taxon>Pythiaceae</taxon>
        <taxon>Globisporangium</taxon>
    </lineage>
</organism>
<dbReference type="HOGENOM" id="CLU_082572_0_0_1"/>
<accession>K3WAA0</accession>
<comment type="similarity">
    <text evidence="1">Belongs to the menorin family.</text>
</comment>
<dbReference type="GO" id="GO:0005615">
    <property type="term" value="C:extracellular space"/>
    <property type="evidence" value="ECO:0007669"/>
    <property type="project" value="TreeGrafter"/>
</dbReference>
<sequence length="306" mass="34159">MASTTRKPLDYRWAHAVNSHALLGDVVQEICEAQQTAFSSKSYVNAIEADIIWSDAQQIAVMGHPPQVDGELSFAAFLDAMQKLARLFTPHEASFGGSMADGSRSSSPLIVKLDFKSMQAFRASYEHLRMFIAAFPYAGGVFVNADILVGPATTSDIAFQAREFLDAASALASIDGANAHKLVLSVGWTTSNAIEEEYRRGYTHEMVDAMLDVLKPYSHLQVTFPIRATSVRNSWEALQKLLTGPRNYGFTLWWAKTQIPDEELEWLYATFEEDVQAKHFADRTFYDILGFERFLQQRFASTSAST</sequence>
<evidence type="ECO:0000313" key="3">
    <source>
        <dbReference type="EnsemblProtists" id="PYU1_T001891"/>
    </source>
</evidence>
<reference evidence="4" key="2">
    <citation type="submission" date="2010-04" db="EMBL/GenBank/DDBJ databases">
        <authorList>
            <person name="Buell R."/>
            <person name="Hamilton J."/>
            <person name="Hostetler J."/>
        </authorList>
    </citation>
    <scope>NUCLEOTIDE SEQUENCE [LARGE SCALE GENOMIC DNA]</scope>
    <source>
        <strain evidence="4">DAOM:BR144</strain>
    </source>
</reference>
<dbReference type="PANTHER" id="PTHR21184:SF6">
    <property type="entry name" value="CONSERVED PLASMA MEMBRANE PROTEIN"/>
    <property type="match status" value="1"/>
</dbReference>
<dbReference type="InParanoid" id="K3WAA0"/>
<dbReference type="eggNOG" id="KOG3748">
    <property type="taxonomic scope" value="Eukaryota"/>
</dbReference>
<dbReference type="EnsemblProtists" id="PYU1_T001891">
    <property type="protein sequence ID" value="PYU1_T001891"/>
    <property type="gene ID" value="PYU1_G001889"/>
</dbReference>
<keyword evidence="4" id="KW-1185">Reference proteome</keyword>
<evidence type="ECO:0000313" key="4">
    <source>
        <dbReference type="Proteomes" id="UP000019132"/>
    </source>
</evidence>
<dbReference type="PANTHER" id="PTHR21184">
    <property type="entry name" value="MENORIN (DENDRITIC BRANCHING PROTEIN)"/>
    <property type="match status" value="1"/>
</dbReference>
<dbReference type="EMBL" id="GL376634">
    <property type="status" value="NOT_ANNOTATED_CDS"/>
    <property type="molecule type" value="Genomic_DNA"/>
</dbReference>
<reference evidence="4" key="1">
    <citation type="journal article" date="2010" name="Genome Biol.">
        <title>Genome sequence of the necrotrophic plant pathogen Pythium ultimum reveals original pathogenicity mechanisms and effector repertoire.</title>
        <authorList>
            <person name="Levesque C.A."/>
            <person name="Brouwer H."/>
            <person name="Cano L."/>
            <person name="Hamilton J.P."/>
            <person name="Holt C."/>
            <person name="Huitema E."/>
            <person name="Raffaele S."/>
            <person name="Robideau G.P."/>
            <person name="Thines M."/>
            <person name="Win J."/>
            <person name="Zerillo M.M."/>
            <person name="Beakes G.W."/>
            <person name="Boore J.L."/>
            <person name="Busam D."/>
            <person name="Dumas B."/>
            <person name="Ferriera S."/>
            <person name="Fuerstenberg S.I."/>
            <person name="Gachon C.M."/>
            <person name="Gaulin E."/>
            <person name="Govers F."/>
            <person name="Grenville-Briggs L."/>
            <person name="Horner N."/>
            <person name="Hostetler J."/>
            <person name="Jiang R.H."/>
            <person name="Johnson J."/>
            <person name="Krajaejun T."/>
            <person name="Lin H."/>
            <person name="Meijer H.J."/>
            <person name="Moore B."/>
            <person name="Morris P."/>
            <person name="Phuntmart V."/>
            <person name="Puiu D."/>
            <person name="Shetty J."/>
            <person name="Stajich J.E."/>
            <person name="Tripathy S."/>
            <person name="Wawra S."/>
            <person name="van West P."/>
            <person name="Whitty B.R."/>
            <person name="Coutinho P.M."/>
            <person name="Henrissat B."/>
            <person name="Martin F."/>
            <person name="Thomas P.D."/>
            <person name="Tyler B.M."/>
            <person name="De Vries R.P."/>
            <person name="Kamoun S."/>
            <person name="Yandell M."/>
            <person name="Tisserat N."/>
            <person name="Buell C.R."/>
        </authorList>
    </citation>
    <scope>NUCLEOTIDE SEQUENCE</scope>
    <source>
        <strain evidence="4">DAOM:BR144</strain>
    </source>
</reference>
<protein>
    <recommendedName>
        <fullName evidence="2">Menorin-like domain-containing protein</fullName>
    </recommendedName>
</protein>
<proteinExistence type="inferred from homology"/>
<dbReference type="Proteomes" id="UP000019132">
    <property type="component" value="Unassembled WGS sequence"/>
</dbReference>
<dbReference type="InterPro" id="IPR019356">
    <property type="entry name" value="Menorin_dom"/>
</dbReference>